<gene>
    <name evidence="1" type="ORF">NDU88_002734</name>
</gene>
<dbReference type="Proteomes" id="UP001066276">
    <property type="component" value="Chromosome 8"/>
</dbReference>
<proteinExistence type="predicted"/>
<accession>A0AAV7NJG3</accession>
<comment type="caution">
    <text evidence="1">The sequence shown here is derived from an EMBL/GenBank/DDBJ whole genome shotgun (WGS) entry which is preliminary data.</text>
</comment>
<reference evidence="1" key="1">
    <citation type="journal article" date="2022" name="bioRxiv">
        <title>Sequencing and chromosome-scale assembly of the giantPleurodeles waltlgenome.</title>
        <authorList>
            <person name="Brown T."/>
            <person name="Elewa A."/>
            <person name="Iarovenko S."/>
            <person name="Subramanian E."/>
            <person name="Araus A.J."/>
            <person name="Petzold A."/>
            <person name="Susuki M."/>
            <person name="Suzuki K.-i.T."/>
            <person name="Hayashi T."/>
            <person name="Toyoda A."/>
            <person name="Oliveira C."/>
            <person name="Osipova E."/>
            <person name="Leigh N.D."/>
            <person name="Simon A."/>
            <person name="Yun M.H."/>
        </authorList>
    </citation>
    <scope>NUCLEOTIDE SEQUENCE</scope>
    <source>
        <strain evidence="1">20211129_DDA</strain>
        <tissue evidence="1">Liver</tissue>
    </source>
</reference>
<dbReference type="AlphaFoldDB" id="A0AAV7NJG3"/>
<keyword evidence="2" id="KW-1185">Reference proteome</keyword>
<dbReference type="EMBL" id="JANPWB010000012">
    <property type="protein sequence ID" value="KAJ1114498.1"/>
    <property type="molecule type" value="Genomic_DNA"/>
</dbReference>
<evidence type="ECO:0008006" key="3">
    <source>
        <dbReference type="Google" id="ProtNLM"/>
    </source>
</evidence>
<evidence type="ECO:0000313" key="2">
    <source>
        <dbReference type="Proteomes" id="UP001066276"/>
    </source>
</evidence>
<sequence length="110" mass="12994">MTYWVRRQLGYNISTHDKKLVELEAVLTAHPDKMTAWQEVSDELQEEWHRLEKHTYTAYHQRVHVEGDETGVMLPWLIQQESPKSHIPNLYNDTVTLVHTLRAINDVFNA</sequence>
<organism evidence="1 2">
    <name type="scientific">Pleurodeles waltl</name>
    <name type="common">Iberian ribbed newt</name>
    <dbReference type="NCBI Taxonomy" id="8319"/>
    <lineage>
        <taxon>Eukaryota</taxon>
        <taxon>Metazoa</taxon>
        <taxon>Chordata</taxon>
        <taxon>Craniata</taxon>
        <taxon>Vertebrata</taxon>
        <taxon>Euteleostomi</taxon>
        <taxon>Amphibia</taxon>
        <taxon>Batrachia</taxon>
        <taxon>Caudata</taxon>
        <taxon>Salamandroidea</taxon>
        <taxon>Salamandridae</taxon>
        <taxon>Pleurodelinae</taxon>
        <taxon>Pleurodeles</taxon>
    </lineage>
</organism>
<name>A0AAV7NJG3_PLEWA</name>
<protein>
    <recommendedName>
        <fullName evidence="3">Dystrophin</fullName>
    </recommendedName>
</protein>
<evidence type="ECO:0000313" key="1">
    <source>
        <dbReference type="EMBL" id="KAJ1114498.1"/>
    </source>
</evidence>